<reference evidence="2 3" key="1">
    <citation type="journal article" date="2018" name="Sci. Rep.">
        <title>Genome sequence of the cauliflower mushroom Sparassis crispa (Hanabiratake) and its association with beneficial usage.</title>
        <authorList>
            <person name="Kiyama R."/>
            <person name="Furutani Y."/>
            <person name="Kawaguchi K."/>
            <person name="Nakanishi T."/>
        </authorList>
    </citation>
    <scope>NUCLEOTIDE SEQUENCE [LARGE SCALE GENOMIC DNA]</scope>
</reference>
<dbReference type="GeneID" id="38777708"/>
<dbReference type="RefSeq" id="XP_027611704.1">
    <property type="nucleotide sequence ID" value="XM_027755903.1"/>
</dbReference>
<feature type="transmembrane region" description="Helical" evidence="1">
    <location>
        <begin position="39"/>
        <end position="58"/>
    </location>
</feature>
<evidence type="ECO:0000313" key="3">
    <source>
        <dbReference type="Proteomes" id="UP000287166"/>
    </source>
</evidence>
<dbReference type="OrthoDB" id="2384193at2759"/>
<comment type="caution">
    <text evidence="2">The sequence shown here is derived from an EMBL/GenBank/DDBJ whole genome shotgun (WGS) entry which is preliminary data.</text>
</comment>
<feature type="transmembrane region" description="Helical" evidence="1">
    <location>
        <begin position="165"/>
        <end position="186"/>
    </location>
</feature>
<dbReference type="STRING" id="139825.A0A401GF87"/>
<evidence type="ECO:0000313" key="2">
    <source>
        <dbReference type="EMBL" id="GBE80791.1"/>
    </source>
</evidence>
<name>A0A401GF87_9APHY</name>
<evidence type="ECO:0000256" key="1">
    <source>
        <dbReference type="SAM" id="Phobius"/>
    </source>
</evidence>
<dbReference type="InParanoid" id="A0A401GF87"/>
<proteinExistence type="predicted"/>
<dbReference type="Proteomes" id="UP000287166">
    <property type="component" value="Unassembled WGS sequence"/>
</dbReference>
<keyword evidence="3" id="KW-1185">Reference proteome</keyword>
<keyword evidence="1" id="KW-0812">Transmembrane</keyword>
<sequence length="415" mass="47278">MSTLLGTFLIFHLWKFDRFRCLKWNNGPYSGAFKRVMTYTYLLTIPLFMAYSIGYTVIKYKMSYTFIAGEGIVPTPYELWPAKYQRSIFPLQMLFSIAWSLEMITHLEELLFWLFLINANSAQQDWFRSLYFKAWIVGSVIAAVYMPLVTIFTRADPLKSEAYTFLAGSLGDLSLTLWFMPVLWTFPKFLAHLKSEGVDANTVVRLTAFNELNNIRVVFRVLFVVPLLVLGVDGILTHHHVNTSEFWTECLSFLAAIGCTISSGITLVIFFPRSVQNELRAKEASRVKSKLRSLRSTPFSDRDSFPPVSPAVPQYTPYAENVAYELDDKPTKAMMLDTPVTRKLTFSPNRRLDSGVTVEGAVAVTTLTERNLARHNQSVNVHPFVHNFTSPIDLMHGDSYQGIARYASQRAYANV</sequence>
<keyword evidence="1" id="KW-1133">Transmembrane helix</keyword>
<feature type="transmembrane region" description="Helical" evidence="1">
    <location>
        <begin position="217"/>
        <end position="238"/>
    </location>
</feature>
<gene>
    <name evidence="2" type="ORF">SCP_0305110</name>
</gene>
<feature type="transmembrane region" description="Helical" evidence="1">
    <location>
        <begin position="135"/>
        <end position="153"/>
    </location>
</feature>
<feature type="transmembrane region" description="Helical" evidence="1">
    <location>
        <begin position="250"/>
        <end position="271"/>
    </location>
</feature>
<dbReference type="AlphaFoldDB" id="A0A401GF87"/>
<keyword evidence="1" id="KW-0472">Membrane</keyword>
<protein>
    <submittedName>
        <fullName evidence="2">Uncharacterized protein</fullName>
    </submittedName>
</protein>
<accession>A0A401GF87</accession>
<dbReference type="EMBL" id="BFAD01000003">
    <property type="protein sequence ID" value="GBE80791.1"/>
    <property type="molecule type" value="Genomic_DNA"/>
</dbReference>
<organism evidence="2 3">
    <name type="scientific">Sparassis crispa</name>
    <dbReference type="NCBI Taxonomy" id="139825"/>
    <lineage>
        <taxon>Eukaryota</taxon>
        <taxon>Fungi</taxon>
        <taxon>Dikarya</taxon>
        <taxon>Basidiomycota</taxon>
        <taxon>Agaricomycotina</taxon>
        <taxon>Agaricomycetes</taxon>
        <taxon>Polyporales</taxon>
        <taxon>Sparassidaceae</taxon>
        <taxon>Sparassis</taxon>
    </lineage>
</organism>